<dbReference type="InterPro" id="IPR051719">
    <property type="entry name" value="CASTOR_mTORC1"/>
</dbReference>
<evidence type="ECO:0000313" key="7">
    <source>
        <dbReference type="EMBL" id="PFX27336.1"/>
    </source>
</evidence>
<evidence type="ECO:0000259" key="4">
    <source>
        <dbReference type="Pfam" id="PF13840"/>
    </source>
</evidence>
<proteinExistence type="inferred from homology"/>
<gene>
    <name evidence="7" type="primary">Gatsl3</name>
    <name evidence="7" type="ORF">AWC38_SpisGene7950</name>
</gene>
<evidence type="ECO:0000256" key="2">
    <source>
        <dbReference type="ARBA" id="ARBA00006827"/>
    </source>
</evidence>
<sequence>MMNGNLGHSSELHILEHKLRVSNIKKDAISLYTHALIKISLLPRSRPKFFSFTETRDGYTIIVEEELCKELPQSESIDMPDLIWRVLTVSAGAYGSHQLTGISRIVKTVISPLADFKISVLVISTYQSDYVLVREKDLETAIMCLSENYKIFKDSGSGLERVTLSIADRMVGMNQMSKRKADEHRPIIHPFTCPMNRFHVTSLDFQMLPSLTTTILELMFYSETPVDGRYEPFFHISIVEGDISLVLDSEALSRFPEGSLYTNTNDEGWKMIRVGDDPLGFDTEQADTVVHVAKPDIRHCVRDKKIAELDESGVAAQIAEPLADVQMPTYYISTYGLGHTLGCACLWCCMIFEVLKFPKGDAVGTSSPISLAKSPALGAHGGSFATPKTSPLCFKVLEFLLIVTSFHRT</sequence>
<dbReference type="EMBL" id="LSMT01000105">
    <property type="protein sequence ID" value="PFX27336.1"/>
    <property type="molecule type" value="Genomic_DNA"/>
</dbReference>
<feature type="domain" description="Cytosolic arginine sensor for mTORC1 subunit 1/2 ACT-like" evidence="6">
    <location>
        <begin position="189"/>
        <end position="263"/>
    </location>
</feature>
<reference evidence="8" key="1">
    <citation type="journal article" date="2017" name="bioRxiv">
        <title>Comparative analysis of the genomes of Stylophora pistillata and Acropora digitifera provides evidence for extensive differences between species of corals.</title>
        <authorList>
            <person name="Voolstra C.R."/>
            <person name="Li Y."/>
            <person name="Liew Y.J."/>
            <person name="Baumgarten S."/>
            <person name="Zoccola D."/>
            <person name="Flot J.-F."/>
            <person name="Tambutte S."/>
            <person name="Allemand D."/>
            <person name="Aranda M."/>
        </authorList>
    </citation>
    <scope>NUCLEOTIDE SEQUENCE [LARGE SCALE GENOMIC DNA]</scope>
</reference>
<keyword evidence="3" id="KW-0963">Cytoplasm</keyword>
<dbReference type="PANTHER" id="PTHR31131:SF6">
    <property type="entry name" value="CASTOR ACT DOMAIN-CONTAINING PROTEIN"/>
    <property type="match status" value="1"/>
</dbReference>
<feature type="domain" description="CASTOR1 N-terminal" evidence="5">
    <location>
        <begin position="18"/>
        <end position="76"/>
    </location>
</feature>
<dbReference type="GO" id="GO:0005829">
    <property type="term" value="C:cytosol"/>
    <property type="evidence" value="ECO:0007669"/>
    <property type="project" value="UniProtKB-SubCell"/>
</dbReference>
<dbReference type="Pfam" id="PF18700">
    <property type="entry name" value="Castor1_N"/>
    <property type="match status" value="1"/>
</dbReference>
<name>A0A2B4SD87_STYPI</name>
<dbReference type="Proteomes" id="UP000225706">
    <property type="component" value="Unassembled WGS sequence"/>
</dbReference>
<dbReference type="InterPro" id="IPR045865">
    <property type="entry name" value="ACT-like_dom_sf"/>
</dbReference>
<protein>
    <submittedName>
        <fullName evidence="7">GATS-like protein 3</fullName>
    </submittedName>
</protein>
<dbReference type="InterPro" id="IPR049479">
    <property type="entry name" value="CASTOR1_ACT-like"/>
</dbReference>
<dbReference type="SUPFAM" id="SSF55021">
    <property type="entry name" value="ACT-like"/>
    <property type="match status" value="1"/>
</dbReference>
<dbReference type="FunFam" id="3.30.2130.10:FF:000003">
    <property type="entry name" value="Cytosolic arginine sensor for mTORC1 subunit 1"/>
    <property type="match status" value="1"/>
</dbReference>
<organism evidence="7 8">
    <name type="scientific">Stylophora pistillata</name>
    <name type="common">Smooth cauliflower coral</name>
    <dbReference type="NCBI Taxonomy" id="50429"/>
    <lineage>
        <taxon>Eukaryota</taxon>
        <taxon>Metazoa</taxon>
        <taxon>Cnidaria</taxon>
        <taxon>Anthozoa</taxon>
        <taxon>Hexacorallia</taxon>
        <taxon>Scleractinia</taxon>
        <taxon>Astrocoeniina</taxon>
        <taxon>Pocilloporidae</taxon>
        <taxon>Stylophora</taxon>
    </lineage>
</organism>
<dbReference type="InterPro" id="IPR026249">
    <property type="entry name" value="CASTOR_fam"/>
</dbReference>
<evidence type="ECO:0000256" key="3">
    <source>
        <dbReference type="ARBA" id="ARBA00022490"/>
    </source>
</evidence>
<dbReference type="OrthoDB" id="58529at2759"/>
<dbReference type="InterPro" id="IPR027795">
    <property type="entry name" value="CASTOR_ACT_dom"/>
</dbReference>
<dbReference type="Gene3D" id="3.30.2130.10">
    <property type="entry name" value="VC0802-like"/>
    <property type="match status" value="2"/>
</dbReference>
<dbReference type="Pfam" id="PF21389">
    <property type="entry name" value="CASTOR1_ACT-like"/>
    <property type="match status" value="1"/>
</dbReference>
<comment type="similarity">
    <text evidence="2">Belongs to the GATS family.</text>
</comment>
<feature type="domain" description="CASTOR ACT" evidence="4">
    <location>
        <begin position="92"/>
        <end position="146"/>
    </location>
</feature>
<keyword evidence="8" id="KW-1185">Reference proteome</keyword>
<evidence type="ECO:0000259" key="5">
    <source>
        <dbReference type="Pfam" id="PF18700"/>
    </source>
</evidence>
<evidence type="ECO:0000259" key="6">
    <source>
        <dbReference type="Pfam" id="PF21389"/>
    </source>
</evidence>
<dbReference type="STRING" id="50429.A0A2B4SD87"/>
<dbReference type="InterPro" id="IPR040778">
    <property type="entry name" value="CASTOR1_N"/>
</dbReference>
<dbReference type="PANTHER" id="PTHR31131">
    <property type="entry name" value="CHROMOSOME 1, WHOLE GENOME SHOTGUN SEQUENCE"/>
    <property type="match status" value="1"/>
</dbReference>
<evidence type="ECO:0000313" key="8">
    <source>
        <dbReference type="Proteomes" id="UP000225706"/>
    </source>
</evidence>
<dbReference type="AlphaFoldDB" id="A0A2B4SD87"/>
<dbReference type="PRINTS" id="PR02078">
    <property type="entry name" value="GATSLIKEFMLY"/>
</dbReference>
<dbReference type="Pfam" id="PF13840">
    <property type="entry name" value="ACT_7"/>
    <property type="match status" value="1"/>
</dbReference>
<accession>A0A2B4SD87</accession>
<comment type="subcellular location">
    <subcellularLocation>
        <location evidence="1">Cytoplasm</location>
        <location evidence="1">Cytosol</location>
    </subcellularLocation>
</comment>
<evidence type="ECO:0000256" key="1">
    <source>
        <dbReference type="ARBA" id="ARBA00004514"/>
    </source>
</evidence>
<comment type="caution">
    <text evidence="7">The sequence shown here is derived from an EMBL/GenBank/DDBJ whole genome shotgun (WGS) entry which is preliminary data.</text>
</comment>